<sequence length="128" mass="14740">MDEFPINKGKRRFSPSHYMKVLSNGEVVERSWLIYSVTNDGVFCFCCIFLIIRLLLMTDPKEAILTGEIAANENVNNLQCSTEYPVEIEVRARRKKCQFEYEAVDEPLTEENKLFKLYSGPIHTSGNP</sequence>
<organism evidence="2 3">
    <name type="scientific">Pyrocoelia pectoralis</name>
    <dbReference type="NCBI Taxonomy" id="417401"/>
    <lineage>
        <taxon>Eukaryota</taxon>
        <taxon>Metazoa</taxon>
        <taxon>Ecdysozoa</taxon>
        <taxon>Arthropoda</taxon>
        <taxon>Hexapoda</taxon>
        <taxon>Insecta</taxon>
        <taxon>Pterygota</taxon>
        <taxon>Neoptera</taxon>
        <taxon>Endopterygota</taxon>
        <taxon>Coleoptera</taxon>
        <taxon>Polyphaga</taxon>
        <taxon>Elateriformia</taxon>
        <taxon>Elateroidea</taxon>
        <taxon>Lampyridae</taxon>
        <taxon>Lampyrinae</taxon>
        <taxon>Pyrocoelia</taxon>
    </lineage>
</organism>
<keyword evidence="3" id="KW-1185">Reference proteome</keyword>
<dbReference type="EMBL" id="JAVRBK010000003">
    <property type="protein sequence ID" value="KAK5646185.1"/>
    <property type="molecule type" value="Genomic_DNA"/>
</dbReference>
<reference evidence="2 3" key="1">
    <citation type="journal article" date="2024" name="Insects">
        <title>An Improved Chromosome-Level Genome Assembly of the Firefly Pyrocoelia pectoralis.</title>
        <authorList>
            <person name="Fu X."/>
            <person name="Meyer-Rochow V.B."/>
            <person name="Ballantyne L."/>
            <person name="Zhu X."/>
        </authorList>
    </citation>
    <scope>NUCLEOTIDE SEQUENCE [LARGE SCALE GENOMIC DNA]</scope>
    <source>
        <strain evidence="2">XCY_ONT2</strain>
    </source>
</reference>
<evidence type="ECO:0000313" key="2">
    <source>
        <dbReference type="EMBL" id="KAK5646185.1"/>
    </source>
</evidence>
<dbReference type="AlphaFoldDB" id="A0AAN7VD98"/>
<feature type="transmembrane region" description="Helical" evidence="1">
    <location>
        <begin position="32"/>
        <end position="56"/>
    </location>
</feature>
<comment type="caution">
    <text evidence="2">The sequence shown here is derived from an EMBL/GenBank/DDBJ whole genome shotgun (WGS) entry which is preliminary data.</text>
</comment>
<evidence type="ECO:0000313" key="3">
    <source>
        <dbReference type="Proteomes" id="UP001329430"/>
    </source>
</evidence>
<protein>
    <submittedName>
        <fullName evidence="2">Uncharacterized protein</fullName>
    </submittedName>
</protein>
<dbReference type="Proteomes" id="UP001329430">
    <property type="component" value="Chromosome 3"/>
</dbReference>
<name>A0AAN7VD98_9COLE</name>
<keyword evidence="1" id="KW-1133">Transmembrane helix</keyword>
<accession>A0AAN7VD98</accession>
<proteinExistence type="predicted"/>
<keyword evidence="1" id="KW-0812">Transmembrane</keyword>
<evidence type="ECO:0000256" key="1">
    <source>
        <dbReference type="SAM" id="Phobius"/>
    </source>
</evidence>
<gene>
    <name evidence="2" type="ORF">RI129_004649</name>
</gene>
<keyword evidence="1" id="KW-0472">Membrane</keyword>